<dbReference type="AlphaFoldDB" id="A0A0E3V9Y1"/>
<protein>
    <submittedName>
        <fullName evidence="4">Pyridine nucleotide-disulfide oxidoreductase</fullName>
    </submittedName>
</protein>
<reference evidence="4 5" key="1">
    <citation type="journal article" date="2014" name="Curr. Microbiol.">
        <title>Spirosoma radiotolerans sp. nov., a gamma-radiation-resistant bacterium isolated from gamma ray-irradiated soil.</title>
        <authorList>
            <person name="Lee J.J."/>
            <person name="Srinivasan S."/>
            <person name="Lim S."/>
            <person name="Joe M."/>
            <person name="Im S."/>
            <person name="Bae S.I."/>
            <person name="Park K.R."/>
            <person name="Han J.H."/>
            <person name="Park S.H."/>
            <person name="Joo B.M."/>
            <person name="Park S.J."/>
            <person name="Kim M.K."/>
        </authorList>
    </citation>
    <scope>NUCLEOTIDE SEQUENCE [LARGE SCALE GENOMIC DNA]</scope>
    <source>
        <strain evidence="4 5">DG5A</strain>
    </source>
</reference>
<dbReference type="PRINTS" id="PR00469">
    <property type="entry name" value="PNDRDTASEII"/>
</dbReference>
<dbReference type="EMBL" id="CP010429">
    <property type="protein sequence ID" value="AKD57581.1"/>
    <property type="molecule type" value="Genomic_DNA"/>
</dbReference>
<dbReference type="InterPro" id="IPR050097">
    <property type="entry name" value="Ferredoxin-NADP_redctase_2"/>
</dbReference>
<keyword evidence="5" id="KW-1185">Reference proteome</keyword>
<name>A0A0E3V9Y1_9BACT</name>
<dbReference type="PATRIC" id="fig|1379870.5.peg.5296"/>
<keyword evidence="1" id="KW-0285">Flavoprotein</keyword>
<evidence type="ECO:0000313" key="5">
    <source>
        <dbReference type="Proteomes" id="UP000033054"/>
    </source>
</evidence>
<dbReference type="HOGENOM" id="CLU_031864_5_0_10"/>
<evidence type="ECO:0000256" key="2">
    <source>
        <dbReference type="ARBA" id="ARBA00023002"/>
    </source>
</evidence>
<gene>
    <name evidence="4" type="ORF">SD10_24475</name>
</gene>
<organism evidence="4 5">
    <name type="scientific">Spirosoma radiotolerans</name>
    <dbReference type="NCBI Taxonomy" id="1379870"/>
    <lineage>
        <taxon>Bacteria</taxon>
        <taxon>Pseudomonadati</taxon>
        <taxon>Bacteroidota</taxon>
        <taxon>Cytophagia</taxon>
        <taxon>Cytophagales</taxon>
        <taxon>Cytophagaceae</taxon>
        <taxon>Spirosoma</taxon>
    </lineage>
</organism>
<dbReference type="Proteomes" id="UP000033054">
    <property type="component" value="Chromosome"/>
</dbReference>
<dbReference type="KEGG" id="srd:SD10_24475"/>
<dbReference type="OrthoDB" id="9806179at2"/>
<dbReference type="RefSeq" id="WP_046577546.1">
    <property type="nucleotide sequence ID" value="NZ_CP010429.1"/>
</dbReference>
<evidence type="ECO:0000313" key="4">
    <source>
        <dbReference type="EMBL" id="AKD57581.1"/>
    </source>
</evidence>
<accession>A0A0E3V9Y1</accession>
<dbReference type="Pfam" id="PF07992">
    <property type="entry name" value="Pyr_redox_2"/>
    <property type="match status" value="1"/>
</dbReference>
<dbReference type="InterPro" id="IPR023753">
    <property type="entry name" value="FAD/NAD-binding_dom"/>
</dbReference>
<evidence type="ECO:0000259" key="3">
    <source>
        <dbReference type="Pfam" id="PF07992"/>
    </source>
</evidence>
<dbReference type="SUPFAM" id="SSF51905">
    <property type="entry name" value="FAD/NAD(P)-binding domain"/>
    <property type="match status" value="1"/>
</dbReference>
<dbReference type="PANTHER" id="PTHR48105">
    <property type="entry name" value="THIOREDOXIN REDUCTASE 1-RELATED-RELATED"/>
    <property type="match status" value="1"/>
</dbReference>
<dbReference type="GO" id="GO:0016491">
    <property type="term" value="F:oxidoreductase activity"/>
    <property type="evidence" value="ECO:0007669"/>
    <property type="project" value="UniProtKB-KW"/>
</dbReference>
<evidence type="ECO:0000256" key="1">
    <source>
        <dbReference type="ARBA" id="ARBA00022630"/>
    </source>
</evidence>
<dbReference type="PRINTS" id="PR00368">
    <property type="entry name" value="FADPNR"/>
</dbReference>
<dbReference type="Gene3D" id="3.50.50.60">
    <property type="entry name" value="FAD/NAD(P)-binding domain"/>
    <property type="match status" value="2"/>
</dbReference>
<sequence length="311" mass="33603">MEQNLLFDVIIVGGSYSGLSAAMTLGRSLRKVLVIDSGKPCNRQTPHSHNFLTRDGETPANIGTIAREQVLRYPSVSFLSDLATKAYSNLDGFVIETDGGQRVRSRKLILATGVEDLMPPISGFAECWGRSVLHCPYCHGYEVAGQRLGVLANGDTAYELVYLIQHWSANLTLFTNGPATLSPDQRQRIDQLNVPIIETTLTAIAHDQGQLTELQFADGSTYAVDALYSRVPFRQHSDLAKQLGCAMTESGLVDTSGFGKTNVPGVFTAGDNSSPMRQVSMAVTNGSLAGVWVNRELIEEGLSARPVQAIG</sequence>
<proteinExistence type="predicted"/>
<dbReference type="InterPro" id="IPR036188">
    <property type="entry name" value="FAD/NAD-bd_sf"/>
</dbReference>
<keyword evidence="2" id="KW-0560">Oxidoreductase</keyword>
<feature type="domain" description="FAD/NAD(P)-binding" evidence="3">
    <location>
        <begin position="7"/>
        <end position="286"/>
    </location>
</feature>
<dbReference type="STRING" id="1379870.SD10_24475"/>